<evidence type="ECO:0000313" key="2">
    <source>
        <dbReference type="EMBL" id="OAQ24200.1"/>
    </source>
</evidence>
<feature type="region of interest" description="Disordered" evidence="1">
    <location>
        <begin position="535"/>
        <end position="555"/>
    </location>
</feature>
<accession>A0A197JGE6</accession>
<dbReference type="EMBL" id="KV442099">
    <property type="protein sequence ID" value="OAQ24200.1"/>
    <property type="molecule type" value="Genomic_DNA"/>
</dbReference>
<feature type="region of interest" description="Disordered" evidence="1">
    <location>
        <begin position="42"/>
        <end position="68"/>
    </location>
</feature>
<name>A0A197JGE6_9FUNG</name>
<dbReference type="AlphaFoldDB" id="A0A197JGE6"/>
<evidence type="ECO:0000256" key="1">
    <source>
        <dbReference type="SAM" id="MobiDB-lite"/>
    </source>
</evidence>
<dbReference type="Proteomes" id="UP000078512">
    <property type="component" value="Unassembled WGS sequence"/>
</dbReference>
<feature type="compositionally biased region" description="Pro residues" evidence="1">
    <location>
        <begin position="52"/>
        <end position="68"/>
    </location>
</feature>
<protein>
    <submittedName>
        <fullName evidence="2">Uncharacterized protein</fullName>
    </submittedName>
</protein>
<gene>
    <name evidence="2" type="ORF">K457DRAFT_129974</name>
</gene>
<organism evidence="2 3">
    <name type="scientific">Linnemannia elongata AG-77</name>
    <dbReference type="NCBI Taxonomy" id="1314771"/>
    <lineage>
        <taxon>Eukaryota</taxon>
        <taxon>Fungi</taxon>
        <taxon>Fungi incertae sedis</taxon>
        <taxon>Mucoromycota</taxon>
        <taxon>Mortierellomycotina</taxon>
        <taxon>Mortierellomycetes</taxon>
        <taxon>Mortierellales</taxon>
        <taxon>Mortierellaceae</taxon>
        <taxon>Linnemannia</taxon>
    </lineage>
</organism>
<keyword evidence="3" id="KW-1185">Reference proteome</keyword>
<proteinExistence type="predicted"/>
<feature type="region of interest" description="Disordered" evidence="1">
    <location>
        <begin position="259"/>
        <end position="279"/>
    </location>
</feature>
<dbReference type="OrthoDB" id="1711136at2759"/>
<sequence>MDSTSYSTYTSSQDSPLVRVNFARPLCFCGFIAVSIYREPPSATDRRSRSAQPPPSPPPPLLLPLPPPLLPSPAVKKSNWVYECHFSPKQSGMMAPDPCEDCERERKRRTAQGSLLVRNTKELTWFVEPNLSEGCERHRSVKYDNVELWPRKKPVTATTSVKHDHHRDHTATTGVAHKKTVVGADMQTLDVNQILKVAKDASCDYFHLSVVRWLGDLAKTTTIKNCNIDTNYHLGLKLFRKVHCFCGKDAALARGSAVASNTSSSQPTTTSSNSSNNDNTGNKEYFIMCAGRVYDKHTDYEMVLQPGTDAYYNYNIRSWINKSGGFNNCSLQIRLQKATFDFNLLPIHSRISMTDWLSQWFKPISLTPPTQALTVFPSELLSFERTNELLTTIKDPTAASSSKASAAALLVPLIPITPKPTLTLKGLATVQDVGPSALMGLSTGVQVKERDQLYCATGLYELDKELNEALGRHAAAVESIKERMSILSSQSEGQDRYHKEIDMTGYPSVAMLLCDKCKNSNSCNFCVIPRARPSSAFPPPPSPNKHKLGQGATTTTANQTAPTTLRSTYIHLPSPEGSDDEHIDAPGAQVDELFDLLDPLTGLIALETKLDQADQELEHTMTRHAMVFERTMEIRSRLVLDFIQCRGCCFREAGLDVLPCHHHFLCAECVERIEFYLVLMA</sequence>
<evidence type="ECO:0000313" key="3">
    <source>
        <dbReference type="Proteomes" id="UP000078512"/>
    </source>
</evidence>
<reference evidence="2 3" key="1">
    <citation type="submission" date="2016-05" db="EMBL/GenBank/DDBJ databases">
        <title>Genome sequencing reveals origins of a unique bacterial endosymbiosis in the earliest lineages of terrestrial Fungi.</title>
        <authorList>
            <consortium name="DOE Joint Genome Institute"/>
            <person name="Uehling J."/>
            <person name="Gryganskyi A."/>
            <person name="Hameed K."/>
            <person name="Tschaplinski T."/>
            <person name="Misztal P."/>
            <person name="Wu S."/>
            <person name="Desiro A."/>
            <person name="Vande Pol N."/>
            <person name="Du Z.-Y."/>
            <person name="Zienkiewicz A."/>
            <person name="Zienkiewicz K."/>
            <person name="Morin E."/>
            <person name="Tisserant E."/>
            <person name="Splivallo R."/>
            <person name="Hainaut M."/>
            <person name="Henrissat B."/>
            <person name="Ohm R."/>
            <person name="Kuo A."/>
            <person name="Yan J."/>
            <person name="Lipzen A."/>
            <person name="Nolan M."/>
            <person name="Labutti K."/>
            <person name="Barry K."/>
            <person name="Goldstein A."/>
            <person name="Labbe J."/>
            <person name="Schadt C."/>
            <person name="Tuskan G."/>
            <person name="Grigoriev I."/>
            <person name="Martin F."/>
            <person name="Vilgalys R."/>
            <person name="Bonito G."/>
        </authorList>
    </citation>
    <scope>NUCLEOTIDE SEQUENCE [LARGE SCALE GENOMIC DNA]</scope>
    <source>
        <strain evidence="2 3">AG-77</strain>
    </source>
</reference>
<feature type="compositionally biased region" description="Low complexity" evidence="1">
    <location>
        <begin position="260"/>
        <end position="279"/>
    </location>
</feature>